<dbReference type="EMBL" id="CP006773">
    <property type="protein sequence ID" value="AHD02723.1"/>
    <property type="molecule type" value="Genomic_DNA"/>
</dbReference>
<evidence type="ECO:0000313" key="1">
    <source>
        <dbReference type="EMBL" id="AHD02723.1"/>
    </source>
</evidence>
<protein>
    <submittedName>
        <fullName evidence="1">Transposase</fullName>
    </submittedName>
</protein>
<dbReference type="KEGG" id="lmd:METH_20635"/>
<name>V9VXQ6_9RHOB</name>
<keyword evidence="2" id="KW-1185">Reference proteome</keyword>
<dbReference type="AlphaFoldDB" id="V9VXQ6"/>
<accession>V9VXQ6</accession>
<sequence length="83" mass="8869">MFTSQLLVSAWQGVAGGPTDANAILGCIVHNTCRIKLQGQSMRKTIAEKDDETLRPRVLKLVPHGTASKVGKTPGTGRCLLPE</sequence>
<organism evidence="1 2">
    <name type="scientific">Leisingera methylohalidivorans DSM 14336</name>
    <dbReference type="NCBI Taxonomy" id="999552"/>
    <lineage>
        <taxon>Bacteria</taxon>
        <taxon>Pseudomonadati</taxon>
        <taxon>Pseudomonadota</taxon>
        <taxon>Alphaproteobacteria</taxon>
        <taxon>Rhodobacterales</taxon>
        <taxon>Roseobacteraceae</taxon>
        <taxon>Leisingera</taxon>
    </lineage>
</organism>
<evidence type="ECO:0000313" key="2">
    <source>
        <dbReference type="Proteomes" id="UP000018780"/>
    </source>
</evidence>
<dbReference type="PATRIC" id="fig|999552.6.peg.4085"/>
<dbReference type="Proteomes" id="UP000018780">
    <property type="component" value="Chromosome"/>
</dbReference>
<dbReference type="OrthoDB" id="8150723at2"/>
<reference evidence="1 2" key="1">
    <citation type="submission" date="2013-09" db="EMBL/GenBank/DDBJ databases">
        <authorList>
            <consortium name="DOE Joint Genome Institute"/>
            <person name="Klenk H.-P."/>
            <person name="Huntemann M."/>
            <person name="Han J."/>
            <person name="Chen A."/>
            <person name="Kyrpides N."/>
            <person name="Mavromatis K."/>
            <person name="Markowitz V."/>
            <person name="Palaniappan K."/>
            <person name="Ivanova N."/>
            <person name="Schaumberg A."/>
            <person name="Pati A."/>
            <person name="Liolios K."/>
            <person name="Nordberg H.P."/>
            <person name="Cantor M.N."/>
            <person name="Hua S.X."/>
            <person name="Woyke T."/>
        </authorList>
    </citation>
    <scope>NUCLEOTIDE SEQUENCE [LARGE SCALE GENOMIC DNA]</scope>
    <source>
        <strain evidence="1 2">DSM 14336</strain>
    </source>
</reference>
<dbReference type="HOGENOM" id="CLU_2538431_0_0_5"/>
<proteinExistence type="predicted"/>
<dbReference type="STRING" id="999552.METH_20635"/>
<gene>
    <name evidence="1" type="ORF">METH_20635</name>
</gene>